<dbReference type="AlphaFoldDB" id="A0A1H8U6F1"/>
<dbReference type="RefSeq" id="WP_091745702.1">
    <property type="nucleotide sequence ID" value="NZ_FODY01000008.1"/>
</dbReference>
<evidence type="ECO:0000313" key="2">
    <source>
        <dbReference type="Proteomes" id="UP000198847"/>
    </source>
</evidence>
<dbReference type="Pfam" id="PF10934">
    <property type="entry name" value="Sheath_initiator"/>
    <property type="match status" value="1"/>
</dbReference>
<gene>
    <name evidence="1" type="ORF">SAMN04490178_10849</name>
</gene>
<reference evidence="1 2" key="1">
    <citation type="submission" date="2016-10" db="EMBL/GenBank/DDBJ databases">
        <authorList>
            <person name="de Groot N.N."/>
        </authorList>
    </citation>
    <scope>NUCLEOTIDE SEQUENCE [LARGE SCALE GENOMIC DNA]</scope>
    <source>
        <strain evidence="1 2">DSM 13305</strain>
    </source>
</reference>
<dbReference type="InterPro" id="IPR020288">
    <property type="entry name" value="Sheath_initiator"/>
</dbReference>
<organism evidence="1 2">
    <name type="scientific">Propionispora vibrioides</name>
    <dbReference type="NCBI Taxonomy" id="112903"/>
    <lineage>
        <taxon>Bacteria</taxon>
        <taxon>Bacillati</taxon>
        <taxon>Bacillota</taxon>
        <taxon>Negativicutes</taxon>
        <taxon>Selenomonadales</taxon>
        <taxon>Sporomusaceae</taxon>
        <taxon>Propionispora</taxon>
    </lineage>
</organism>
<keyword evidence="2" id="KW-1185">Reference proteome</keyword>
<proteinExistence type="predicted"/>
<dbReference type="Proteomes" id="UP000198847">
    <property type="component" value="Unassembled WGS sequence"/>
</dbReference>
<name>A0A1H8U6F1_9FIRM</name>
<protein>
    <recommendedName>
        <fullName evidence="3">DUF2634 domain-containing protein</fullName>
    </recommendedName>
</protein>
<dbReference type="OrthoDB" id="89089at2"/>
<dbReference type="EMBL" id="FODY01000008">
    <property type="protein sequence ID" value="SEO98715.1"/>
    <property type="molecule type" value="Genomic_DNA"/>
</dbReference>
<sequence>MANLFPATALPDPQTQETTTQEIVFGRNVELDYTQEEFVLSPTGRQYKLDETNSWVEWCVKALATPRYKHLIYSDNYGSEFETLIGKSYSHEAAESEIRRMAKECLLADSRTANVDNFQFEWIEDGVIFVCRIVNVRGESRNIGGKVVL</sequence>
<evidence type="ECO:0000313" key="1">
    <source>
        <dbReference type="EMBL" id="SEO98715.1"/>
    </source>
</evidence>
<evidence type="ECO:0008006" key="3">
    <source>
        <dbReference type="Google" id="ProtNLM"/>
    </source>
</evidence>
<accession>A0A1H8U6F1</accession>
<dbReference type="STRING" id="112903.SAMN04490178_10849"/>